<dbReference type="VEuPathDB" id="FungiDB:HMPREF1544_04638"/>
<dbReference type="InterPro" id="IPR009367">
    <property type="entry name" value="Elm1-like"/>
</dbReference>
<dbReference type="eggNOG" id="ENOG502RUSR">
    <property type="taxonomic scope" value="Eukaryota"/>
</dbReference>
<proteinExistence type="predicted"/>
<accession>S2K8E2</accession>
<dbReference type="OrthoDB" id="1856981at2759"/>
<name>S2K8E2_MUCC1</name>
<sequence>MLQQIRLLARVTRVSPRFYSTQTAAPSVWVVTDGGIESSLQAVALGKQLSGPNSKVKIKTVVASKKLQMFPAIIQKYLIDYSASKHKGTLSKLPWYLTAKDESFDEAQPDYVVSSGQDAVPACLYLTNSDKSKKCFSVYVGYPNIPFINFDQVVLPKYEANAKMAALGPLARQKNGIITPAPLLDITTTTTYKQLDQMIPPSFSQGFTTVVVGGHSPNCRWYSEDAVNLADNIKRMVQHLHDKVVVVYTDRTPPLVKDKMNKRIAEFDSTHTSVVTWDSTLEPSTVNKLTSYENMIHYAQRVVLTADLDYACAHAISKGKPVYVTFGGQCRSYLSHFYRWIYDAHLARKLRLERHQHRSRVDDAYSYLGKHAAWGNASKVFQIKHTMSFVKNEIEEIRAEKVTGKRRK</sequence>
<dbReference type="OMA" id="VTFGGQC"/>
<dbReference type="AlphaFoldDB" id="S2K8E2"/>
<evidence type="ECO:0000313" key="1">
    <source>
        <dbReference type="EMBL" id="EPB88525.1"/>
    </source>
</evidence>
<dbReference type="EMBL" id="KE123949">
    <property type="protein sequence ID" value="EPB88525.1"/>
    <property type="molecule type" value="Genomic_DNA"/>
</dbReference>
<reference evidence="2" key="1">
    <citation type="submission" date="2013-05" db="EMBL/GenBank/DDBJ databases">
        <title>The Genome sequence of Mucor circinelloides f. circinelloides 1006PhL.</title>
        <authorList>
            <consortium name="The Broad Institute Genomics Platform"/>
            <person name="Cuomo C."/>
            <person name="Earl A."/>
            <person name="Findley K."/>
            <person name="Lee S.C."/>
            <person name="Walker B."/>
            <person name="Young S."/>
            <person name="Zeng Q."/>
            <person name="Gargeya S."/>
            <person name="Fitzgerald M."/>
            <person name="Haas B."/>
            <person name="Abouelleil A."/>
            <person name="Allen A.W."/>
            <person name="Alvarado L."/>
            <person name="Arachchi H.M."/>
            <person name="Berlin A.M."/>
            <person name="Chapman S.B."/>
            <person name="Gainer-Dewar J."/>
            <person name="Goldberg J."/>
            <person name="Griggs A."/>
            <person name="Gujja S."/>
            <person name="Hansen M."/>
            <person name="Howarth C."/>
            <person name="Imamovic A."/>
            <person name="Ireland A."/>
            <person name="Larimer J."/>
            <person name="McCowan C."/>
            <person name="Murphy C."/>
            <person name="Pearson M."/>
            <person name="Poon T.W."/>
            <person name="Priest M."/>
            <person name="Roberts A."/>
            <person name="Saif S."/>
            <person name="Shea T."/>
            <person name="Sisk P."/>
            <person name="Sykes S."/>
            <person name="Wortman J."/>
            <person name="Nusbaum C."/>
            <person name="Birren B."/>
        </authorList>
    </citation>
    <scope>NUCLEOTIDE SEQUENCE [LARGE SCALE GENOMIC DNA]</scope>
    <source>
        <strain evidence="2">1006PhL</strain>
    </source>
</reference>
<gene>
    <name evidence="1" type="ORF">HMPREF1544_04638</name>
</gene>
<dbReference type="InParanoid" id="S2K8E2"/>
<keyword evidence="2" id="KW-1185">Reference proteome</keyword>
<evidence type="ECO:0000313" key="2">
    <source>
        <dbReference type="Proteomes" id="UP000014254"/>
    </source>
</evidence>
<evidence type="ECO:0008006" key="3">
    <source>
        <dbReference type="Google" id="ProtNLM"/>
    </source>
</evidence>
<organism evidence="1 2">
    <name type="scientific">Mucor circinelloides f. circinelloides (strain 1006PhL)</name>
    <name type="common">Mucormycosis agent</name>
    <name type="synonym">Calyptromyces circinelloides</name>
    <dbReference type="NCBI Taxonomy" id="1220926"/>
    <lineage>
        <taxon>Eukaryota</taxon>
        <taxon>Fungi</taxon>
        <taxon>Fungi incertae sedis</taxon>
        <taxon>Mucoromycota</taxon>
        <taxon>Mucoromycotina</taxon>
        <taxon>Mucoromycetes</taxon>
        <taxon>Mucorales</taxon>
        <taxon>Mucorineae</taxon>
        <taxon>Mucoraceae</taxon>
        <taxon>Mucor</taxon>
    </lineage>
</organism>
<dbReference type="Proteomes" id="UP000014254">
    <property type="component" value="Unassembled WGS sequence"/>
</dbReference>
<dbReference type="Pfam" id="PF06258">
    <property type="entry name" value="Mito_fiss_Elm1"/>
    <property type="match status" value="1"/>
</dbReference>
<protein>
    <recommendedName>
        <fullName evidence="3">Mitochondrial fission protein ELM1</fullName>
    </recommendedName>
</protein>